<keyword evidence="7" id="KW-0812">Transmembrane</keyword>
<proteinExistence type="predicted"/>
<evidence type="ECO:0000256" key="2">
    <source>
        <dbReference type="ARBA" id="ARBA00022670"/>
    </source>
</evidence>
<evidence type="ECO:0000259" key="8">
    <source>
        <dbReference type="Pfam" id="PF01435"/>
    </source>
</evidence>
<feature type="domain" description="Peptidase M48" evidence="8">
    <location>
        <begin position="129"/>
        <end position="333"/>
    </location>
</feature>
<comment type="cofactor">
    <cofactor evidence="1">
        <name>Zn(2+)</name>
        <dbReference type="ChEBI" id="CHEBI:29105"/>
    </cofactor>
</comment>
<name>A0A1H0WY69_9ACTN</name>
<keyword evidence="7" id="KW-0472">Membrane</keyword>
<keyword evidence="5" id="KW-0862">Zinc</keyword>
<organism evidence="9 10">
    <name type="scientific">Actinopolyspora xinjiangensis</name>
    <dbReference type="NCBI Taxonomy" id="405564"/>
    <lineage>
        <taxon>Bacteria</taxon>
        <taxon>Bacillati</taxon>
        <taxon>Actinomycetota</taxon>
        <taxon>Actinomycetes</taxon>
        <taxon>Actinopolysporales</taxon>
        <taxon>Actinopolysporaceae</taxon>
        <taxon>Actinopolyspora</taxon>
    </lineage>
</organism>
<dbReference type="AlphaFoldDB" id="A0A1H0WY69"/>
<feature type="transmembrane region" description="Helical" evidence="7">
    <location>
        <begin position="765"/>
        <end position="784"/>
    </location>
</feature>
<feature type="transmembrane region" description="Helical" evidence="7">
    <location>
        <begin position="90"/>
        <end position="110"/>
    </location>
</feature>
<feature type="transmembrane region" description="Helical" evidence="7">
    <location>
        <begin position="218"/>
        <end position="240"/>
    </location>
</feature>
<keyword evidence="6" id="KW-0482">Metalloprotease</keyword>
<feature type="transmembrane region" description="Helical" evidence="7">
    <location>
        <begin position="549"/>
        <end position="569"/>
    </location>
</feature>
<feature type="transmembrane region" description="Helical" evidence="7">
    <location>
        <begin position="480"/>
        <end position="497"/>
    </location>
</feature>
<keyword evidence="3" id="KW-0479">Metal-binding</keyword>
<evidence type="ECO:0000256" key="6">
    <source>
        <dbReference type="ARBA" id="ARBA00023049"/>
    </source>
</evidence>
<gene>
    <name evidence="9" type="ORF">SAMN04487905_11817</name>
</gene>
<evidence type="ECO:0000256" key="1">
    <source>
        <dbReference type="ARBA" id="ARBA00001947"/>
    </source>
</evidence>
<evidence type="ECO:0000256" key="5">
    <source>
        <dbReference type="ARBA" id="ARBA00022833"/>
    </source>
</evidence>
<dbReference type="Proteomes" id="UP000199497">
    <property type="component" value="Unassembled WGS sequence"/>
</dbReference>
<dbReference type="STRING" id="405564.SAMN04487905_11817"/>
<dbReference type="GO" id="GO:0046872">
    <property type="term" value="F:metal ion binding"/>
    <property type="evidence" value="ECO:0007669"/>
    <property type="project" value="UniProtKB-KW"/>
</dbReference>
<keyword evidence="2" id="KW-0645">Protease</keyword>
<dbReference type="OrthoDB" id="4889053at2"/>
<feature type="transmembrane region" description="Helical" evidence="7">
    <location>
        <begin position="670"/>
        <end position="691"/>
    </location>
</feature>
<keyword evidence="7" id="KW-1133">Transmembrane helix</keyword>
<feature type="transmembrane region" description="Helical" evidence="7">
    <location>
        <begin position="252"/>
        <end position="270"/>
    </location>
</feature>
<dbReference type="Gene3D" id="3.30.2010.10">
    <property type="entry name" value="Metalloproteases ('zincins'), catalytic domain"/>
    <property type="match status" value="1"/>
</dbReference>
<dbReference type="EMBL" id="FNJR01000018">
    <property type="protein sequence ID" value="SDP95688.1"/>
    <property type="molecule type" value="Genomic_DNA"/>
</dbReference>
<dbReference type="InterPro" id="IPR001915">
    <property type="entry name" value="Peptidase_M48"/>
</dbReference>
<evidence type="ECO:0000256" key="7">
    <source>
        <dbReference type="SAM" id="Phobius"/>
    </source>
</evidence>
<feature type="transmembrane region" description="Helical" evidence="7">
    <location>
        <begin position="602"/>
        <end position="624"/>
    </location>
</feature>
<feature type="transmembrane region" description="Helical" evidence="7">
    <location>
        <begin position="644"/>
        <end position="663"/>
    </location>
</feature>
<keyword evidence="4" id="KW-0378">Hydrolase</keyword>
<sequence>MTAASSPIRLDERAVPAGTTTRFTSLVILILVSSSSMSLTTLVTTGVSDGKGCLLASGNSPFQQPPADLAQSTAYQACVARYTLMSLSGWLPLAVPGVLLVTAGVLFFCLPRWKERGGRGIPLQTLDHDGQILRELEHLAQVAGLSRVPRFVVDPGAVSSGAVVFGRNRRPTVCLHGALLARRSTSPEYFRTVLLHEFAHIHNHDITLTYTTVALWRAFIAVVLVPYAVGYAGLVVSTFLQDPARTELVVPATTRNLLLPLFMVVLVYLARSDVLRTRELHADVTAFRWGADPINWSSGAPHPTTGRLRRALGLFTELWHTHPRWELRRAALTNSGVLFGVPALPMVLSGAAAILINGHLGALGPEYGVVGQPLWNLVVALPPAALITGIAGSAVARAVVHGLLTARAVHSSLRSGLWLGTGMVLGESFLNRITISQWLAGDPVVVVLLVFVGIVFVGWVTQCARLWVSVWQGRTIRPPTLLVLAVAFLALSAWFWWWQTSGIVLAHIAGLWADPFGGTAPGIPGAPAEHHSSTVFAVTVVSANMGHVLAVPLMLPAVTVLWVVPLLAWTTRLRVARWIPSVSLEADGVSTPGASLPRLRRVTLSALLGGGLSWIAIAAVKAYMHTWQPSPSHQGLSAALMFQGWTSATVVVGAAVAALVASMSAEHYRLIVALIAAQFAVLAGYSGLFLLSATDGCIPALTTFSSTCGWRPVAIWRAFQFPLSGILVLSTAVATIAAALVAAARRPRARHVIPAPHRKLALSRWIVGVLCTGAVGITTALLSVPAPATARPNIEVKNPTLTAKIQATQVVAWYSHGGQDLLARHRNVVNRLGALAAEAKRSADGDAVILSGLRPVCVEFGRIAQEAGDYFPAPAPQIRPAWQEFITLENQVSHDCLRGLDRNEIYKIVAALKKIRQATIAANSVSAAVDAISRDRL</sequence>
<evidence type="ECO:0000256" key="3">
    <source>
        <dbReference type="ARBA" id="ARBA00022723"/>
    </source>
</evidence>
<accession>A0A1H0WY69</accession>
<feature type="transmembrane region" description="Helical" evidence="7">
    <location>
        <begin position="445"/>
        <end position="468"/>
    </location>
</feature>
<dbReference type="Pfam" id="PF01435">
    <property type="entry name" value="Peptidase_M48"/>
    <property type="match status" value="1"/>
</dbReference>
<protein>
    <submittedName>
        <fullName evidence="9">Peptidase family M48</fullName>
    </submittedName>
</protein>
<keyword evidence="10" id="KW-1185">Reference proteome</keyword>
<feature type="transmembrane region" description="Helical" evidence="7">
    <location>
        <begin position="721"/>
        <end position="744"/>
    </location>
</feature>
<feature type="transmembrane region" description="Helical" evidence="7">
    <location>
        <begin position="337"/>
        <end position="360"/>
    </location>
</feature>
<evidence type="ECO:0000313" key="10">
    <source>
        <dbReference type="Proteomes" id="UP000199497"/>
    </source>
</evidence>
<evidence type="ECO:0000313" key="9">
    <source>
        <dbReference type="EMBL" id="SDP95688.1"/>
    </source>
</evidence>
<evidence type="ECO:0000256" key="4">
    <source>
        <dbReference type="ARBA" id="ARBA00022801"/>
    </source>
</evidence>
<reference evidence="10" key="1">
    <citation type="submission" date="2016-10" db="EMBL/GenBank/DDBJ databases">
        <authorList>
            <person name="Varghese N."/>
            <person name="Submissions S."/>
        </authorList>
    </citation>
    <scope>NUCLEOTIDE SEQUENCE [LARGE SCALE GENOMIC DNA]</scope>
    <source>
        <strain evidence="10">DSM 46732</strain>
    </source>
</reference>
<feature type="transmembrane region" description="Helical" evidence="7">
    <location>
        <begin position="23"/>
        <end position="43"/>
    </location>
</feature>
<dbReference type="GO" id="GO:0006508">
    <property type="term" value="P:proteolysis"/>
    <property type="evidence" value="ECO:0007669"/>
    <property type="project" value="UniProtKB-KW"/>
</dbReference>
<feature type="transmembrane region" description="Helical" evidence="7">
    <location>
        <begin position="380"/>
        <end position="404"/>
    </location>
</feature>
<dbReference type="GO" id="GO:0004222">
    <property type="term" value="F:metalloendopeptidase activity"/>
    <property type="evidence" value="ECO:0007669"/>
    <property type="project" value="InterPro"/>
</dbReference>